<evidence type="ECO:0000313" key="26">
    <source>
        <dbReference type="Proteomes" id="UP000324974"/>
    </source>
</evidence>
<feature type="transmembrane region" description="Helical" evidence="24">
    <location>
        <begin position="32"/>
        <end position="52"/>
    </location>
</feature>
<sequence length="279" mass="29707">MLRTRIWVGSLLAAAAAGVLFGDAFFAPHYPILLAAILFLGWFGTQEFWRMLSAGDRPAAPVVALGVPLVLAANWFSVLSQGIAAPWQCVIGAFVAAVLVAFLYEIGTYSADGHSSRRVAFSVLLFAYLGLLPSFLVQLRWLPVEVSGAALAAAIFVPKVGDIFALLTGMAFGRHKLTPLLSPKKTWEGFAGGMLAAMATAVGFRYLSPELFHHDTLRAVAFGLCVGLMGVFGDLAESMLKRDCQIKDASKSIPGFGGVLDVVDSVIFAAPVAYLFFTA</sequence>
<dbReference type="Pfam" id="PF01148">
    <property type="entry name" value="CTP_transf_1"/>
    <property type="match status" value="1"/>
</dbReference>
<keyword evidence="14" id="KW-0443">Lipid metabolism</keyword>
<evidence type="ECO:0000256" key="6">
    <source>
        <dbReference type="ARBA" id="ARBA00012487"/>
    </source>
</evidence>
<feature type="transmembrane region" description="Helical" evidence="24">
    <location>
        <begin position="219"/>
        <end position="236"/>
    </location>
</feature>
<evidence type="ECO:0000256" key="8">
    <source>
        <dbReference type="ARBA" id="ARBA00022475"/>
    </source>
</evidence>
<evidence type="ECO:0000256" key="1">
    <source>
        <dbReference type="ARBA" id="ARBA00001698"/>
    </source>
</evidence>
<keyword evidence="8" id="KW-1003">Cell membrane</keyword>
<evidence type="ECO:0000256" key="14">
    <source>
        <dbReference type="ARBA" id="ARBA00023098"/>
    </source>
</evidence>
<evidence type="ECO:0000256" key="11">
    <source>
        <dbReference type="ARBA" id="ARBA00022692"/>
    </source>
</evidence>
<feature type="transmembrane region" description="Helical" evidence="24">
    <location>
        <begin position="256"/>
        <end position="277"/>
    </location>
</feature>
<keyword evidence="16" id="KW-0594">Phospholipid biosynthesis</keyword>
<feature type="transmembrane region" description="Helical" evidence="24">
    <location>
        <begin position="149"/>
        <end position="168"/>
    </location>
</feature>
<evidence type="ECO:0000256" key="16">
    <source>
        <dbReference type="ARBA" id="ARBA00023209"/>
    </source>
</evidence>
<comment type="pathway">
    <text evidence="3">Phospholipid metabolism; CDP-diacylglycerol biosynthesis; CDP-diacylglycerol from sn-glycerol 3-phosphate: step 3/3.</text>
</comment>
<name>A0A5C1AMK9_9BACT</name>
<comment type="catalytic activity">
    <reaction evidence="1">
        <text>a 1,2-diacyl-sn-glycero-3-phosphate + CTP + H(+) = a CDP-1,2-diacyl-sn-glycerol + diphosphate</text>
        <dbReference type="Rhea" id="RHEA:16229"/>
        <dbReference type="ChEBI" id="CHEBI:15378"/>
        <dbReference type="ChEBI" id="CHEBI:33019"/>
        <dbReference type="ChEBI" id="CHEBI:37563"/>
        <dbReference type="ChEBI" id="CHEBI:58332"/>
        <dbReference type="ChEBI" id="CHEBI:58608"/>
        <dbReference type="EC" id="2.7.7.41"/>
    </reaction>
</comment>
<dbReference type="PANTHER" id="PTHR46382:SF1">
    <property type="entry name" value="PHOSPHATIDATE CYTIDYLYLTRANSFERASE"/>
    <property type="match status" value="1"/>
</dbReference>
<evidence type="ECO:0000256" key="3">
    <source>
        <dbReference type="ARBA" id="ARBA00005119"/>
    </source>
</evidence>
<keyword evidence="11 24" id="KW-0812">Transmembrane</keyword>
<dbReference type="Proteomes" id="UP000324974">
    <property type="component" value="Chromosome"/>
</dbReference>
<proteinExistence type="inferred from homology"/>
<keyword evidence="17" id="KW-1208">Phospholipid metabolism</keyword>
<evidence type="ECO:0000256" key="22">
    <source>
        <dbReference type="ARBA" id="ARBA00032743"/>
    </source>
</evidence>
<feature type="transmembrane region" description="Helical" evidence="24">
    <location>
        <begin position="189"/>
        <end position="207"/>
    </location>
</feature>
<feature type="transmembrane region" description="Helical" evidence="24">
    <location>
        <begin position="119"/>
        <end position="137"/>
    </location>
</feature>
<evidence type="ECO:0000256" key="15">
    <source>
        <dbReference type="ARBA" id="ARBA00023136"/>
    </source>
</evidence>
<evidence type="ECO:0000256" key="21">
    <source>
        <dbReference type="ARBA" id="ARBA00032396"/>
    </source>
</evidence>
<evidence type="ECO:0000256" key="9">
    <source>
        <dbReference type="ARBA" id="ARBA00022516"/>
    </source>
</evidence>
<dbReference type="GO" id="GO:0004605">
    <property type="term" value="F:phosphatidate cytidylyltransferase activity"/>
    <property type="evidence" value="ECO:0007669"/>
    <property type="project" value="UniProtKB-EC"/>
</dbReference>
<dbReference type="GO" id="GO:0016024">
    <property type="term" value="P:CDP-diacylglycerol biosynthetic process"/>
    <property type="evidence" value="ECO:0007669"/>
    <property type="project" value="TreeGrafter"/>
</dbReference>
<accession>A0A5C1AMK9</accession>
<evidence type="ECO:0000256" key="12">
    <source>
        <dbReference type="ARBA" id="ARBA00022695"/>
    </source>
</evidence>
<feature type="transmembrane region" description="Helical" evidence="24">
    <location>
        <begin position="85"/>
        <end position="107"/>
    </location>
</feature>
<dbReference type="PANTHER" id="PTHR46382">
    <property type="entry name" value="PHOSPHATIDATE CYTIDYLYLTRANSFERASE"/>
    <property type="match status" value="1"/>
</dbReference>
<evidence type="ECO:0000256" key="19">
    <source>
        <dbReference type="ARBA" id="ARBA00031825"/>
    </source>
</evidence>
<dbReference type="RefSeq" id="WP_149112956.1">
    <property type="nucleotide sequence ID" value="NZ_CP042425.1"/>
</dbReference>
<evidence type="ECO:0000256" key="4">
    <source>
        <dbReference type="ARBA" id="ARBA00005189"/>
    </source>
</evidence>
<keyword evidence="15 24" id="KW-0472">Membrane</keyword>
<protein>
    <recommendedName>
        <fullName evidence="7">Phosphatidate cytidylyltransferase</fullName>
        <ecNumber evidence="6">2.7.7.41</ecNumber>
    </recommendedName>
    <alternativeName>
        <fullName evidence="20">CDP-DAG synthase</fullName>
    </alternativeName>
    <alternativeName>
        <fullName evidence="22">CDP-DG synthase</fullName>
    </alternativeName>
    <alternativeName>
        <fullName evidence="18">CDP-diacylglycerol synthase</fullName>
    </alternativeName>
    <alternativeName>
        <fullName evidence="21">CDP-diglyceride pyrophosphorylase</fullName>
    </alternativeName>
    <alternativeName>
        <fullName evidence="23">CDP-diglyceride synthase</fullName>
    </alternativeName>
    <alternativeName>
        <fullName evidence="19">CTP:phosphatidate cytidylyltransferase</fullName>
    </alternativeName>
</protein>
<keyword evidence="10 25" id="KW-0808">Transferase</keyword>
<comment type="pathway">
    <text evidence="4">Lipid metabolism.</text>
</comment>
<evidence type="ECO:0000256" key="5">
    <source>
        <dbReference type="ARBA" id="ARBA00010185"/>
    </source>
</evidence>
<evidence type="ECO:0000313" key="25">
    <source>
        <dbReference type="EMBL" id="QEL18444.1"/>
    </source>
</evidence>
<evidence type="ECO:0000256" key="18">
    <source>
        <dbReference type="ARBA" id="ARBA00029893"/>
    </source>
</evidence>
<evidence type="ECO:0000256" key="24">
    <source>
        <dbReference type="SAM" id="Phobius"/>
    </source>
</evidence>
<keyword evidence="12 25" id="KW-0548">Nucleotidyltransferase</keyword>
<dbReference type="EMBL" id="CP042425">
    <property type="protein sequence ID" value="QEL18444.1"/>
    <property type="molecule type" value="Genomic_DNA"/>
</dbReference>
<dbReference type="OrthoDB" id="9799199at2"/>
<dbReference type="EC" id="2.7.7.41" evidence="6"/>
<feature type="transmembrane region" description="Helical" evidence="24">
    <location>
        <begin position="59"/>
        <end position="79"/>
    </location>
</feature>
<reference evidence="26" key="1">
    <citation type="submission" date="2019-08" db="EMBL/GenBank/DDBJ databases">
        <title>Limnoglobus roseus gen. nov., sp. nov., a novel freshwater planctomycete with a giant genome from the family Gemmataceae.</title>
        <authorList>
            <person name="Kulichevskaya I.S."/>
            <person name="Naumoff D.G."/>
            <person name="Miroshnikov K."/>
            <person name="Ivanova A."/>
            <person name="Philippov D.A."/>
            <person name="Hakobyan A."/>
            <person name="Rijpstra I.C."/>
            <person name="Sinninghe Damste J.S."/>
            <person name="Liesack W."/>
            <person name="Dedysh S.N."/>
        </authorList>
    </citation>
    <scope>NUCLEOTIDE SEQUENCE [LARGE SCALE GENOMIC DNA]</scope>
    <source>
        <strain evidence="26">PX52</strain>
    </source>
</reference>
<dbReference type="KEGG" id="lrs:PX52LOC_05469"/>
<gene>
    <name evidence="25" type="ORF">PX52LOC_05469</name>
</gene>
<evidence type="ECO:0000256" key="13">
    <source>
        <dbReference type="ARBA" id="ARBA00022989"/>
    </source>
</evidence>
<dbReference type="AlphaFoldDB" id="A0A5C1AMK9"/>
<evidence type="ECO:0000256" key="17">
    <source>
        <dbReference type="ARBA" id="ARBA00023264"/>
    </source>
</evidence>
<keyword evidence="13 24" id="KW-1133">Transmembrane helix</keyword>
<evidence type="ECO:0000256" key="2">
    <source>
        <dbReference type="ARBA" id="ARBA00004651"/>
    </source>
</evidence>
<evidence type="ECO:0000256" key="23">
    <source>
        <dbReference type="ARBA" id="ARBA00033406"/>
    </source>
</evidence>
<keyword evidence="9" id="KW-0444">Lipid biosynthesis</keyword>
<evidence type="ECO:0000256" key="10">
    <source>
        <dbReference type="ARBA" id="ARBA00022679"/>
    </source>
</evidence>
<evidence type="ECO:0000256" key="7">
    <source>
        <dbReference type="ARBA" id="ARBA00019373"/>
    </source>
</evidence>
<comment type="subcellular location">
    <subcellularLocation>
        <location evidence="2">Cell membrane</location>
        <topology evidence="2">Multi-pass membrane protein</topology>
    </subcellularLocation>
</comment>
<organism evidence="25 26">
    <name type="scientific">Limnoglobus roseus</name>
    <dbReference type="NCBI Taxonomy" id="2598579"/>
    <lineage>
        <taxon>Bacteria</taxon>
        <taxon>Pseudomonadati</taxon>
        <taxon>Planctomycetota</taxon>
        <taxon>Planctomycetia</taxon>
        <taxon>Gemmatales</taxon>
        <taxon>Gemmataceae</taxon>
        <taxon>Limnoglobus</taxon>
    </lineage>
</organism>
<evidence type="ECO:0000256" key="20">
    <source>
        <dbReference type="ARBA" id="ARBA00032253"/>
    </source>
</evidence>
<keyword evidence="26" id="KW-1185">Reference proteome</keyword>
<comment type="similarity">
    <text evidence="5">Belongs to the CDS family.</text>
</comment>
<dbReference type="GO" id="GO:0005886">
    <property type="term" value="C:plasma membrane"/>
    <property type="evidence" value="ECO:0007669"/>
    <property type="project" value="UniProtKB-SubCell"/>
</dbReference>